<organism evidence="2">
    <name type="scientific">Ananas comosus var. bracteatus</name>
    <name type="common">red pineapple</name>
    <dbReference type="NCBI Taxonomy" id="296719"/>
    <lineage>
        <taxon>Eukaryota</taxon>
        <taxon>Viridiplantae</taxon>
        <taxon>Streptophyta</taxon>
        <taxon>Embryophyta</taxon>
        <taxon>Tracheophyta</taxon>
        <taxon>Spermatophyta</taxon>
        <taxon>Magnoliopsida</taxon>
        <taxon>Liliopsida</taxon>
        <taxon>Poales</taxon>
        <taxon>Bromeliaceae</taxon>
        <taxon>Bromelioideae</taxon>
        <taxon>Ananas</taxon>
    </lineage>
</organism>
<proteinExistence type="predicted"/>
<feature type="region of interest" description="Disordered" evidence="1">
    <location>
        <begin position="158"/>
        <end position="196"/>
    </location>
</feature>
<name>A0A6V7NSL4_ANACO</name>
<feature type="compositionally biased region" description="Basic residues" evidence="1">
    <location>
        <begin position="69"/>
        <end position="82"/>
    </location>
</feature>
<evidence type="ECO:0000256" key="1">
    <source>
        <dbReference type="SAM" id="MobiDB-lite"/>
    </source>
</evidence>
<accession>A0A6V7NSL4</accession>
<protein>
    <submittedName>
        <fullName evidence="2">Uncharacterized protein</fullName>
    </submittedName>
</protein>
<feature type="region of interest" description="Disordered" evidence="1">
    <location>
        <begin position="217"/>
        <end position="253"/>
    </location>
</feature>
<feature type="compositionally biased region" description="Polar residues" evidence="1">
    <location>
        <begin position="183"/>
        <end position="196"/>
    </location>
</feature>
<sequence length="285" mass="30056">MNDVVDLVHLIISFHDGVSHCHPRDDRLRASATADNRSPEPCRPRFRSSALKNLYKPTSRPPSSEERGKKKKKKKKKIKGSNRGRSIESRLLRLHSEIYPLLHLFYSPISARNREVGLALDSRAQSSRQSGAAPSAAASKPSSAAGVFFPADGWSPAPPVSSMSGGSGGPSGPGDMNRGGGVLNSTANSSGPSIGASSLVTDANSALSGGVGGPTCNGAPASTRTPTCASRPPPCPSPPTTYRPPRSWMAPPSCSRALTTSSYRTKERPALRLTLKTCMLTRSRG</sequence>
<feature type="region of interest" description="Disordered" evidence="1">
    <location>
        <begin position="32"/>
        <end position="84"/>
    </location>
</feature>
<evidence type="ECO:0000313" key="2">
    <source>
        <dbReference type="EMBL" id="CAD1821507.1"/>
    </source>
</evidence>
<dbReference type="EMBL" id="LR862141">
    <property type="protein sequence ID" value="CAD1821507.1"/>
    <property type="molecule type" value="Genomic_DNA"/>
</dbReference>
<feature type="compositionally biased region" description="Gly residues" evidence="1">
    <location>
        <begin position="165"/>
        <end position="182"/>
    </location>
</feature>
<dbReference type="AlphaFoldDB" id="A0A6V7NSL4"/>
<feature type="compositionally biased region" description="Pro residues" evidence="1">
    <location>
        <begin position="231"/>
        <end position="242"/>
    </location>
</feature>
<gene>
    <name evidence="2" type="ORF">CB5_LOCUS4718</name>
</gene>
<reference evidence="2" key="1">
    <citation type="submission" date="2020-07" db="EMBL/GenBank/DDBJ databases">
        <authorList>
            <person name="Lin J."/>
        </authorList>
    </citation>
    <scope>NUCLEOTIDE SEQUENCE</scope>
</reference>